<accession>A0ABW4ZAV1</accession>
<evidence type="ECO:0008006" key="3">
    <source>
        <dbReference type="Google" id="ProtNLM"/>
    </source>
</evidence>
<organism evidence="1 2">
    <name type="scientific">Rubritalea tangerina</name>
    <dbReference type="NCBI Taxonomy" id="430798"/>
    <lineage>
        <taxon>Bacteria</taxon>
        <taxon>Pseudomonadati</taxon>
        <taxon>Verrucomicrobiota</taxon>
        <taxon>Verrucomicrobiia</taxon>
        <taxon>Verrucomicrobiales</taxon>
        <taxon>Rubritaleaceae</taxon>
        <taxon>Rubritalea</taxon>
    </lineage>
</organism>
<evidence type="ECO:0000313" key="2">
    <source>
        <dbReference type="Proteomes" id="UP001597389"/>
    </source>
</evidence>
<keyword evidence="2" id="KW-1185">Reference proteome</keyword>
<gene>
    <name evidence="1" type="ORF">ACFSW8_07755</name>
</gene>
<dbReference type="EMBL" id="JBHUJB010000034">
    <property type="protein sequence ID" value="MFD2158787.1"/>
    <property type="molecule type" value="Genomic_DNA"/>
</dbReference>
<dbReference type="SUPFAM" id="SSF109709">
    <property type="entry name" value="KorB DNA-binding domain-like"/>
    <property type="match status" value="1"/>
</dbReference>
<dbReference type="Proteomes" id="UP001597389">
    <property type="component" value="Unassembled WGS sequence"/>
</dbReference>
<dbReference type="Gene3D" id="1.10.10.2830">
    <property type="match status" value="1"/>
</dbReference>
<dbReference type="RefSeq" id="WP_377177887.1">
    <property type="nucleotide sequence ID" value="NZ_JBHUJB010000034.1"/>
</dbReference>
<name>A0ABW4ZAV1_9BACT</name>
<proteinExistence type="predicted"/>
<evidence type="ECO:0000313" key="1">
    <source>
        <dbReference type="EMBL" id="MFD2158787.1"/>
    </source>
</evidence>
<sequence length="140" mass="15787">MTALPCLIGVVRDSWQQGYFSVHPIRKEWVEMPDQCELLTECPEGRHLVHLSENWSNALKQGLVGSSSDIAEQVGLTSGQVRKIIRLKNLPLEVFDYLKGLDDPRAAKKYSHRRLSPIAAAREADQVKLFEDAFSVKIEA</sequence>
<reference evidence="2" key="1">
    <citation type="journal article" date="2019" name="Int. J. Syst. Evol. Microbiol.">
        <title>The Global Catalogue of Microorganisms (GCM) 10K type strain sequencing project: providing services to taxonomists for standard genome sequencing and annotation.</title>
        <authorList>
            <consortium name="The Broad Institute Genomics Platform"/>
            <consortium name="The Broad Institute Genome Sequencing Center for Infectious Disease"/>
            <person name="Wu L."/>
            <person name="Ma J."/>
        </authorList>
    </citation>
    <scope>NUCLEOTIDE SEQUENCE [LARGE SCALE GENOMIC DNA]</scope>
    <source>
        <strain evidence="2">CCUG 57942</strain>
    </source>
</reference>
<protein>
    <recommendedName>
        <fullName evidence="3">DUF4332 domain-containing protein</fullName>
    </recommendedName>
</protein>
<comment type="caution">
    <text evidence="1">The sequence shown here is derived from an EMBL/GenBank/DDBJ whole genome shotgun (WGS) entry which is preliminary data.</text>
</comment>